<reference evidence="8" key="1">
    <citation type="submission" date="2019-06" db="EMBL/GenBank/DDBJ databases">
        <authorList>
            <person name="Zheng W."/>
        </authorList>
    </citation>
    <scope>NUCLEOTIDE SEQUENCE</scope>
    <source>
        <strain evidence="8">QDHG01</strain>
    </source>
</reference>
<proteinExistence type="predicted"/>
<name>A0A8J8NFY2_HALGN</name>
<evidence type="ECO:0000256" key="4">
    <source>
        <dbReference type="ARBA" id="ARBA00022989"/>
    </source>
</evidence>
<dbReference type="OrthoDB" id="312032at2759"/>
<keyword evidence="5 6" id="KW-0472">Membrane</keyword>
<evidence type="ECO:0000256" key="2">
    <source>
        <dbReference type="ARBA" id="ARBA00022475"/>
    </source>
</evidence>
<evidence type="ECO:0000256" key="5">
    <source>
        <dbReference type="ARBA" id="ARBA00023136"/>
    </source>
</evidence>
<feature type="transmembrane region" description="Helical" evidence="6">
    <location>
        <begin position="630"/>
        <end position="653"/>
    </location>
</feature>
<dbReference type="EMBL" id="RRYP01017075">
    <property type="protein sequence ID" value="TNV74371.1"/>
    <property type="molecule type" value="Genomic_DNA"/>
</dbReference>
<dbReference type="PANTHER" id="PTHR32522">
    <property type="match status" value="1"/>
</dbReference>
<dbReference type="GO" id="GO:0005886">
    <property type="term" value="C:plasma membrane"/>
    <property type="evidence" value="ECO:0007669"/>
    <property type="project" value="UniProtKB-SubCell"/>
</dbReference>
<feature type="transmembrane region" description="Helical" evidence="6">
    <location>
        <begin position="598"/>
        <end position="618"/>
    </location>
</feature>
<dbReference type="Pfam" id="PF02687">
    <property type="entry name" value="FtsX"/>
    <property type="match status" value="2"/>
</dbReference>
<organism evidence="8 9">
    <name type="scientific">Halteria grandinella</name>
    <dbReference type="NCBI Taxonomy" id="5974"/>
    <lineage>
        <taxon>Eukaryota</taxon>
        <taxon>Sar</taxon>
        <taxon>Alveolata</taxon>
        <taxon>Ciliophora</taxon>
        <taxon>Intramacronucleata</taxon>
        <taxon>Spirotrichea</taxon>
        <taxon>Stichotrichia</taxon>
        <taxon>Sporadotrichida</taxon>
        <taxon>Halteriidae</taxon>
        <taxon>Halteria</taxon>
    </lineage>
</organism>
<evidence type="ECO:0000259" key="7">
    <source>
        <dbReference type="Pfam" id="PF02687"/>
    </source>
</evidence>
<dbReference type="PANTHER" id="PTHR32522:SF5">
    <property type="entry name" value="ABC3 TRANSPORTER PERMEASE PROTEIN DOMAIN-CONTAINING PROTEIN"/>
    <property type="match status" value="1"/>
</dbReference>
<sequence>MIQSLIGPLSGSGDVGSLTSLNSILATQVGDDGQNMTLSDAIAQGKLNKGSIYAIINSLTGQNLTENSTIRLNLTSQLDDLLGLIGSGNVNLNLQNATDQLSQFGIPTIVEVREINLTLQNLTSSDLFNQLLSAASVNFTIGNVTIQIANQTNITALQQLLTVIQNLTLSGSNLSLSAQNFTNLTASQIIDLLNNQSLSFSNTTVNTSTLVNDTNNLIIAQLQNVTLRGGNLSLNLSDFATINNQSSLSVNPREALLQVLGLANGLFGIGNFSGDSAEIDVPIDRVIEIIAENNAIPNALNFTYTVVEGFDQPVGKFANTLGNVAIVDCHSVGIKLKQIIYDIVTQFQNLNALSRTIIQQVIPNIDNLIETQIGELDLCKYALQIEGVLTKPANYYTISSDDEMEEQLISKGMEIVERIGLNANTTMTAPLIASIEQIGMLRIFLTSSMSTVVFFLAILSIQLIYSLMVSDVDEKTYQYGMLRALGFRQKGLITLISLQSFFFSIPGLSGGLIVASFLNFAVRFFIFQYSRNSTDYNLSDGSILLGALMGFFLPLIANILPIQKALSKNLRVSLDLYHRSVNEITVSMKRLENIGMSVPQLTLSLLLVFLGILTYYFAPLSFLYKNYTLFFMILNLILIMMILGLSFLSILLLPPLQKLLIAGFMCCRPKDRVMQRIINKNLQSHEGRNTKTAMMFVIALSFLIFAGCIFELMGRLITSQLESSMGGVDLYATSQVSETNFLNEGGISSFLEEQRELDDAIEEFTFASTDLTELLASIAPTTNSRQRIQFGTGCGYNQVRVYFFSINENYLDTVDTKKYFLPNEIKDKRDPKQAARMLYENDTSEARLFDENFMYSKDFIFNNPSPVLEAPNRIGLIIPEGFRDELSVDTTTSARICLNYQLESTASCPYPFEADIKAMLTKIPGFFFMSYRQIAYSGAVLASHNDYKRMLQTLLDDQPDGLMAANLQKLIGTYNFTDGIPKDYLFVRLKPGIPLYRREYIANGIRAYLRDDLSFVFDIEVLRKSLSSSLSLFTLFSLIVGVIAIILAFFLLLTSTNANIRDNFWELGVLKAIGLNRIQTQFMLLYEAFATVGSALILGITIGLVVAFTLTAQFYLFIELPIQLSFPTTLFLVMIILSLATTLLAVIFPVHFDLNSKVIASILKASA</sequence>
<accession>A0A8J8NFY2</accession>
<evidence type="ECO:0000256" key="6">
    <source>
        <dbReference type="SAM" id="Phobius"/>
    </source>
</evidence>
<feature type="transmembrane region" description="Helical" evidence="6">
    <location>
        <begin position="542"/>
        <end position="561"/>
    </location>
</feature>
<dbReference type="Proteomes" id="UP000785679">
    <property type="component" value="Unassembled WGS sequence"/>
</dbReference>
<feature type="transmembrane region" description="Helical" evidence="6">
    <location>
        <begin position="1130"/>
        <end position="1152"/>
    </location>
</feature>
<evidence type="ECO:0000313" key="9">
    <source>
        <dbReference type="Proteomes" id="UP000785679"/>
    </source>
</evidence>
<feature type="transmembrane region" description="Helical" evidence="6">
    <location>
        <begin position="1085"/>
        <end position="1118"/>
    </location>
</feature>
<feature type="domain" description="ABC3 transporter permease C-terminal" evidence="7">
    <location>
        <begin position="1039"/>
        <end position="1150"/>
    </location>
</feature>
<keyword evidence="3 6" id="KW-0812">Transmembrane</keyword>
<dbReference type="AlphaFoldDB" id="A0A8J8NFY2"/>
<comment type="subcellular location">
    <subcellularLocation>
        <location evidence="1">Cell membrane</location>
        <topology evidence="1">Multi-pass membrane protein</topology>
    </subcellularLocation>
</comment>
<protein>
    <recommendedName>
        <fullName evidence="7">ABC3 transporter permease C-terminal domain-containing protein</fullName>
    </recommendedName>
</protein>
<feature type="transmembrane region" description="Helical" evidence="6">
    <location>
        <begin position="452"/>
        <end position="470"/>
    </location>
</feature>
<evidence type="ECO:0000256" key="1">
    <source>
        <dbReference type="ARBA" id="ARBA00004651"/>
    </source>
</evidence>
<keyword evidence="2" id="KW-1003">Cell membrane</keyword>
<comment type="caution">
    <text evidence="8">The sequence shown here is derived from an EMBL/GenBank/DDBJ whole genome shotgun (WGS) entry which is preliminary data.</text>
</comment>
<feature type="transmembrane region" description="Helical" evidence="6">
    <location>
        <begin position="491"/>
        <end position="522"/>
    </location>
</feature>
<evidence type="ECO:0000256" key="3">
    <source>
        <dbReference type="ARBA" id="ARBA00022692"/>
    </source>
</evidence>
<feature type="domain" description="ABC3 transporter permease C-terminal" evidence="7">
    <location>
        <begin position="451"/>
        <end position="569"/>
    </location>
</feature>
<feature type="transmembrane region" description="Helical" evidence="6">
    <location>
        <begin position="693"/>
        <end position="713"/>
    </location>
</feature>
<evidence type="ECO:0000313" key="8">
    <source>
        <dbReference type="EMBL" id="TNV74371.1"/>
    </source>
</evidence>
<keyword evidence="4 6" id="KW-1133">Transmembrane helix</keyword>
<keyword evidence="9" id="KW-1185">Reference proteome</keyword>
<dbReference type="InterPro" id="IPR003838">
    <property type="entry name" value="ABC3_permease_C"/>
</dbReference>
<gene>
    <name evidence="8" type="ORF">FGO68_gene7065</name>
</gene>
<feature type="transmembrane region" description="Helical" evidence="6">
    <location>
        <begin position="1030"/>
        <end position="1053"/>
    </location>
</feature>